<feature type="compositionally biased region" description="Polar residues" evidence="1">
    <location>
        <begin position="1"/>
        <end position="25"/>
    </location>
</feature>
<dbReference type="InParanoid" id="A0A165B8D9"/>
<dbReference type="Proteomes" id="UP000077266">
    <property type="component" value="Unassembled WGS sequence"/>
</dbReference>
<feature type="compositionally biased region" description="Basic and acidic residues" evidence="1">
    <location>
        <begin position="47"/>
        <end position="57"/>
    </location>
</feature>
<dbReference type="AlphaFoldDB" id="A0A165B8D9"/>
<gene>
    <name evidence="2" type="ORF">EXIGLDRAFT_781480</name>
</gene>
<feature type="region of interest" description="Disordered" evidence="1">
    <location>
        <begin position="1"/>
        <end position="246"/>
    </location>
</feature>
<feature type="compositionally biased region" description="Gly residues" evidence="1">
    <location>
        <begin position="587"/>
        <end position="598"/>
    </location>
</feature>
<evidence type="ECO:0000313" key="2">
    <source>
        <dbReference type="EMBL" id="KZV80055.1"/>
    </source>
</evidence>
<feature type="compositionally biased region" description="Acidic residues" evidence="1">
    <location>
        <begin position="550"/>
        <end position="563"/>
    </location>
</feature>
<sequence length="607" mass="63786">MSSVVTPSSNMFNQLENNPGESSPQPIARTDQDVQMSEVGINENENQGEHPPADRFGGEWSLVKKKKNKSRTAEDAGLENTSAPKTPRVNNESPGNPVNNPMSANAGAGGAGDSLNPNGAANPSPNVGPQADGPQVTPANTQSGGAGPSPATSAAQQGGTPTGTTPAQQGPTVPPAPTQQQNVPPQPVPNANANAQGGAGNQPPPPLPPAQQPAQQQQQPNGPNAPPQAPPQAGVVGTPAPYPFLPHEGRRAAHEQVPRSEFGCSTWPGAHVPTHLPGEASLLFGVPADQAQAWRTNTSVFVYPECADHTSMTPAVFCDIVSKYSAKFFPGDPPLRAVPASPNPLLGPNYRSKTGFVAGTAAQIAWVKSQVVMSTSGGCLIARPIGALPSRLIVTVGGLLFTADRIGELHTRVAHVVYTCEELRILLANPIYDLIPAHVVDKRAWLLNTIELVPVEAVEPGTRAPVIWWHILSDVPSSDPDAHMTFRKVFAKHVKISTPFDGYSEPLPRPFKCSICRSIFHPQGMCPLPARPEWYGFVPRMRGIAPVEEVKDEDEPVLADADEPAPKDSTLPKPTMPKNWGEKGAKSGNGGKSGGNGKGKGKGKGKA</sequence>
<feature type="compositionally biased region" description="Polar residues" evidence="1">
    <location>
        <begin position="79"/>
        <end position="103"/>
    </location>
</feature>
<reference evidence="2 3" key="1">
    <citation type="journal article" date="2016" name="Mol. Biol. Evol.">
        <title>Comparative Genomics of Early-Diverging Mushroom-Forming Fungi Provides Insights into the Origins of Lignocellulose Decay Capabilities.</title>
        <authorList>
            <person name="Nagy L.G."/>
            <person name="Riley R."/>
            <person name="Tritt A."/>
            <person name="Adam C."/>
            <person name="Daum C."/>
            <person name="Floudas D."/>
            <person name="Sun H."/>
            <person name="Yadav J.S."/>
            <person name="Pangilinan J."/>
            <person name="Larsson K.H."/>
            <person name="Matsuura K."/>
            <person name="Barry K."/>
            <person name="Labutti K."/>
            <person name="Kuo R."/>
            <person name="Ohm R.A."/>
            <person name="Bhattacharya S.S."/>
            <person name="Shirouzu T."/>
            <person name="Yoshinaga Y."/>
            <person name="Martin F.M."/>
            <person name="Grigoriev I.V."/>
            <person name="Hibbett D.S."/>
        </authorList>
    </citation>
    <scope>NUCLEOTIDE SEQUENCE [LARGE SCALE GENOMIC DNA]</scope>
    <source>
        <strain evidence="2 3">HHB12029</strain>
    </source>
</reference>
<dbReference type="EMBL" id="KV426527">
    <property type="protein sequence ID" value="KZV80055.1"/>
    <property type="molecule type" value="Genomic_DNA"/>
</dbReference>
<keyword evidence="3" id="KW-1185">Reference proteome</keyword>
<feature type="compositionally biased region" description="Low complexity" evidence="1">
    <location>
        <begin position="178"/>
        <end position="196"/>
    </location>
</feature>
<feature type="compositionally biased region" description="Pro residues" evidence="1">
    <location>
        <begin position="202"/>
        <end position="211"/>
    </location>
</feature>
<dbReference type="OrthoDB" id="2664977at2759"/>
<feature type="region of interest" description="Disordered" evidence="1">
    <location>
        <begin position="549"/>
        <end position="607"/>
    </location>
</feature>
<protein>
    <submittedName>
        <fullName evidence="2">Uncharacterized protein</fullName>
    </submittedName>
</protein>
<proteinExistence type="predicted"/>
<accession>A0A165B8D9</accession>
<feature type="compositionally biased region" description="Polar residues" evidence="1">
    <location>
        <begin position="115"/>
        <end position="127"/>
    </location>
</feature>
<organism evidence="2 3">
    <name type="scientific">Exidia glandulosa HHB12029</name>
    <dbReference type="NCBI Taxonomy" id="1314781"/>
    <lineage>
        <taxon>Eukaryota</taxon>
        <taxon>Fungi</taxon>
        <taxon>Dikarya</taxon>
        <taxon>Basidiomycota</taxon>
        <taxon>Agaricomycotina</taxon>
        <taxon>Agaricomycetes</taxon>
        <taxon>Auriculariales</taxon>
        <taxon>Exidiaceae</taxon>
        <taxon>Exidia</taxon>
    </lineage>
</organism>
<feature type="compositionally biased region" description="Low complexity" evidence="1">
    <location>
        <begin position="148"/>
        <end position="171"/>
    </location>
</feature>
<evidence type="ECO:0000256" key="1">
    <source>
        <dbReference type="SAM" id="MobiDB-lite"/>
    </source>
</evidence>
<feature type="compositionally biased region" description="Low complexity" evidence="1">
    <location>
        <begin position="212"/>
        <end position="222"/>
    </location>
</feature>
<evidence type="ECO:0000313" key="3">
    <source>
        <dbReference type="Proteomes" id="UP000077266"/>
    </source>
</evidence>
<name>A0A165B8D9_EXIGL</name>